<dbReference type="InterPro" id="IPR036875">
    <property type="entry name" value="Znf_CCHC_sf"/>
</dbReference>
<feature type="coiled-coil region" evidence="2">
    <location>
        <begin position="282"/>
        <end position="316"/>
    </location>
</feature>
<accession>A0A9N9HD32</accession>
<dbReference type="Pfam" id="PF03732">
    <property type="entry name" value="Retrotrans_gag"/>
    <property type="match status" value="1"/>
</dbReference>
<evidence type="ECO:0000256" key="3">
    <source>
        <dbReference type="SAM" id="MobiDB-lite"/>
    </source>
</evidence>
<feature type="domain" description="CCHC-type" evidence="4">
    <location>
        <begin position="342"/>
        <end position="355"/>
    </location>
</feature>
<feature type="compositionally biased region" description="Acidic residues" evidence="3">
    <location>
        <begin position="66"/>
        <end position="78"/>
    </location>
</feature>
<dbReference type="InterPro" id="IPR001878">
    <property type="entry name" value="Znf_CCHC"/>
</dbReference>
<dbReference type="GO" id="GO:0008270">
    <property type="term" value="F:zinc ion binding"/>
    <property type="evidence" value="ECO:0007669"/>
    <property type="project" value="UniProtKB-KW"/>
</dbReference>
<keyword evidence="1" id="KW-0863">Zinc-finger</keyword>
<keyword evidence="1" id="KW-0479">Metal-binding</keyword>
<dbReference type="PANTHER" id="PTHR33223">
    <property type="entry name" value="CCHC-TYPE DOMAIN-CONTAINING PROTEIN"/>
    <property type="match status" value="1"/>
</dbReference>
<protein>
    <submittedName>
        <fullName evidence="5">9644_t:CDS:1</fullName>
    </submittedName>
</protein>
<evidence type="ECO:0000256" key="2">
    <source>
        <dbReference type="SAM" id="Coils"/>
    </source>
</evidence>
<dbReference type="Proteomes" id="UP000789739">
    <property type="component" value="Unassembled WGS sequence"/>
</dbReference>
<gene>
    <name evidence="5" type="ORF">PBRASI_LOCUS11308</name>
</gene>
<comment type="caution">
    <text evidence="5">The sequence shown here is derived from an EMBL/GenBank/DDBJ whole genome shotgun (WGS) entry which is preliminary data.</text>
</comment>
<evidence type="ECO:0000256" key="1">
    <source>
        <dbReference type="PROSITE-ProRule" id="PRU00047"/>
    </source>
</evidence>
<dbReference type="Gene3D" id="4.10.60.10">
    <property type="entry name" value="Zinc finger, CCHC-type"/>
    <property type="match status" value="1"/>
</dbReference>
<keyword evidence="1" id="KW-0862">Zinc</keyword>
<dbReference type="SUPFAM" id="SSF57756">
    <property type="entry name" value="Retrovirus zinc finger-like domains"/>
    <property type="match status" value="1"/>
</dbReference>
<feature type="non-terminal residue" evidence="5">
    <location>
        <position position="404"/>
    </location>
</feature>
<reference evidence="5" key="1">
    <citation type="submission" date="2021-06" db="EMBL/GenBank/DDBJ databases">
        <authorList>
            <person name="Kallberg Y."/>
            <person name="Tangrot J."/>
            <person name="Rosling A."/>
        </authorList>
    </citation>
    <scope>NUCLEOTIDE SEQUENCE</scope>
    <source>
        <strain evidence="5">BR232B</strain>
    </source>
</reference>
<name>A0A9N9HD32_9GLOM</name>
<evidence type="ECO:0000313" key="6">
    <source>
        <dbReference type="Proteomes" id="UP000789739"/>
    </source>
</evidence>
<dbReference type="EMBL" id="CAJVPI010004957">
    <property type="protein sequence ID" value="CAG8671092.1"/>
    <property type="molecule type" value="Genomic_DNA"/>
</dbReference>
<dbReference type="InterPro" id="IPR005162">
    <property type="entry name" value="Retrotrans_gag_dom"/>
</dbReference>
<dbReference type="PROSITE" id="PS50158">
    <property type="entry name" value="ZF_CCHC"/>
    <property type="match status" value="1"/>
</dbReference>
<dbReference type="GO" id="GO:0003676">
    <property type="term" value="F:nucleic acid binding"/>
    <property type="evidence" value="ECO:0007669"/>
    <property type="project" value="InterPro"/>
</dbReference>
<evidence type="ECO:0000259" key="4">
    <source>
        <dbReference type="PROSITE" id="PS50158"/>
    </source>
</evidence>
<feature type="non-terminal residue" evidence="5">
    <location>
        <position position="1"/>
    </location>
</feature>
<dbReference type="AlphaFoldDB" id="A0A9N9HD32"/>
<proteinExistence type="predicted"/>
<dbReference type="PANTHER" id="PTHR33223:SF6">
    <property type="entry name" value="CCHC-TYPE DOMAIN-CONTAINING PROTEIN"/>
    <property type="match status" value="1"/>
</dbReference>
<keyword evidence="6" id="KW-1185">Reference proteome</keyword>
<feature type="region of interest" description="Disordered" evidence="3">
    <location>
        <begin position="53"/>
        <end position="78"/>
    </location>
</feature>
<dbReference type="OrthoDB" id="2473500at2759"/>
<sequence>IVQPPIIGAYPDQGIVEPEIHQEINFTEENLEEINLDGILDVLTEAQEGVNFQEGLEEEKVHSEPESEGTIENEESEPEINMGDQALQDAAQAINALAAALGQGGEKSLIKIDFYHGDGTQDPVTWVEEFERAAKANHWSPARQLELAAAYMKDNAQEWFSSLANAPTHFHHNRHGQNVNGVNIYSFTHLFKEKFSTTKQKAAWQKQLFEIKQGTDTVDTYVSRFKQLKGHVDPLNNFPAAVMIQFFIQGLRPEYAMNVQAAEPANLGAAITEARKWETGRMMASEHNANNTNQAIERLTEQIAKLSINLAEKQAAPPTTTSVYYTDQNKDRPQSNAGNATCYYCGQKGHFIWNCHTRYQDNRKDYQGYQSRGRSNPDPETEANLGIEIIIVLDMIDPGAEASL</sequence>
<keyword evidence="2" id="KW-0175">Coiled coil</keyword>
<evidence type="ECO:0000313" key="5">
    <source>
        <dbReference type="EMBL" id="CAG8671092.1"/>
    </source>
</evidence>
<organism evidence="5 6">
    <name type="scientific">Paraglomus brasilianum</name>
    <dbReference type="NCBI Taxonomy" id="144538"/>
    <lineage>
        <taxon>Eukaryota</taxon>
        <taxon>Fungi</taxon>
        <taxon>Fungi incertae sedis</taxon>
        <taxon>Mucoromycota</taxon>
        <taxon>Glomeromycotina</taxon>
        <taxon>Glomeromycetes</taxon>
        <taxon>Paraglomerales</taxon>
        <taxon>Paraglomeraceae</taxon>
        <taxon>Paraglomus</taxon>
    </lineage>
</organism>